<dbReference type="SUPFAM" id="SSF56801">
    <property type="entry name" value="Acetyl-CoA synthetase-like"/>
    <property type="match status" value="1"/>
</dbReference>
<organism evidence="2">
    <name type="scientific">marine metagenome</name>
    <dbReference type="NCBI Taxonomy" id="408172"/>
    <lineage>
        <taxon>unclassified sequences</taxon>
        <taxon>metagenomes</taxon>
        <taxon>ecological metagenomes</taxon>
    </lineage>
</organism>
<dbReference type="PANTHER" id="PTHR43767">
    <property type="entry name" value="LONG-CHAIN-FATTY-ACID--COA LIGASE"/>
    <property type="match status" value="1"/>
</dbReference>
<accession>A0A382HYF8</accession>
<gene>
    <name evidence="2" type="ORF">METZ01_LOCUS244861</name>
</gene>
<sequence length="353" mass="39423">VLEGFTPFPDDFVQRYRDKGYWEDTTLANTFSEVCRKYANRVAVCDAETEVTYAELDDRATNLALNFLDAGLRSGDHVVLQLGNVLEFVYTYFAFLKIGVRPILALHTHRYRELKQFVEISKAVAICTADKSKDCDFADIVNRIELECPSLKTKIMLGEVADGFISLSGLIIKTATRKSSEIEQIQNTIDPCEPALFLLSGGTTGIPKLIPRTHNDYVCNSKLAAKHTKIESSSVLLAVLPIAHNLPLACPGMQGFMLTGAKVVLHKSTRAAEVFGLIEKYKVTHIHIVPALLIIWMHDPLVKEHDLTSIQVIQSGGQRLQPETRILTERLLINCTVQENFGMAEGMLMYVRL</sequence>
<dbReference type="Pfam" id="PF00501">
    <property type="entry name" value="AMP-binding"/>
    <property type="match status" value="1"/>
</dbReference>
<protein>
    <recommendedName>
        <fullName evidence="1">AMP-dependent synthetase/ligase domain-containing protein</fullName>
    </recommendedName>
</protein>
<dbReference type="PANTHER" id="PTHR43767:SF1">
    <property type="entry name" value="NONRIBOSOMAL PEPTIDE SYNTHASE PES1 (EUROFUNG)-RELATED"/>
    <property type="match status" value="1"/>
</dbReference>
<feature type="non-terminal residue" evidence="2">
    <location>
        <position position="353"/>
    </location>
</feature>
<feature type="domain" description="AMP-dependent synthetase/ligase" evidence="1">
    <location>
        <begin position="31"/>
        <end position="348"/>
    </location>
</feature>
<dbReference type="InterPro" id="IPR000873">
    <property type="entry name" value="AMP-dep_synth/lig_dom"/>
</dbReference>
<reference evidence="2" key="1">
    <citation type="submission" date="2018-05" db="EMBL/GenBank/DDBJ databases">
        <authorList>
            <person name="Lanie J.A."/>
            <person name="Ng W.-L."/>
            <person name="Kazmierczak K.M."/>
            <person name="Andrzejewski T.M."/>
            <person name="Davidsen T.M."/>
            <person name="Wayne K.J."/>
            <person name="Tettelin H."/>
            <person name="Glass J.I."/>
            <person name="Rusch D."/>
            <person name="Podicherti R."/>
            <person name="Tsui H.-C.T."/>
            <person name="Winkler M.E."/>
        </authorList>
    </citation>
    <scope>NUCLEOTIDE SEQUENCE</scope>
</reference>
<dbReference type="InterPro" id="IPR020845">
    <property type="entry name" value="AMP-binding_CS"/>
</dbReference>
<feature type="non-terminal residue" evidence="2">
    <location>
        <position position="1"/>
    </location>
</feature>
<proteinExistence type="predicted"/>
<evidence type="ECO:0000259" key="1">
    <source>
        <dbReference type="Pfam" id="PF00501"/>
    </source>
</evidence>
<name>A0A382HYF8_9ZZZZ</name>
<dbReference type="Gene3D" id="3.40.50.980">
    <property type="match status" value="2"/>
</dbReference>
<dbReference type="PROSITE" id="PS00455">
    <property type="entry name" value="AMP_BINDING"/>
    <property type="match status" value="1"/>
</dbReference>
<dbReference type="AlphaFoldDB" id="A0A382HYF8"/>
<dbReference type="InterPro" id="IPR050237">
    <property type="entry name" value="ATP-dep_AMP-bd_enzyme"/>
</dbReference>
<dbReference type="EMBL" id="UINC01063893">
    <property type="protein sequence ID" value="SVB92007.1"/>
    <property type="molecule type" value="Genomic_DNA"/>
</dbReference>
<evidence type="ECO:0000313" key="2">
    <source>
        <dbReference type="EMBL" id="SVB92007.1"/>
    </source>
</evidence>